<comment type="caution">
    <text evidence="3">The sequence shown here is derived from an EMBL/GenBank/DDBJ whole genome shotgun (WGS) entry which is preliminary data.</text>
</comment>
<proteinExistence type="predicted"/>
<reference evidence="3" key="1">
    <citation type="submission" date="2021-09" db="EMBL/GenBank/DDBJ databases">
        <authorList>
            <consortium name="Pathogen Informatics"/>
        </authorList>
    </citation>
    <scope>NUCLEOTIDE SEQUENCE</scope>
</reference>
<keyword evidence="2" id="KW-1133">Transmembrane helix</keyword>
<feature type="region of interest" description="Disordered" evidence="1">
    <location>
        <begin position="172"/>
        <end position="219"/>
    </location>
</feature>
<evidence type="ECO:0000256" key="1">
    <source>
        <dbReference type="SAM" id="MobiDB-lite"/>
    </source>
</evidence>
<dbReference type="EMBL" id="CAKAEH010000433">
    <property type="protein sequence ID" value="CAG9530958.1"/>
    <property type="molecule type" value="Genomic_DNA"/>
</dbReference>
<feature type="transmembrane region" description="Helical" evidence="2">
    <location>
        <begin position="20"/>
        <end position="46"/>
    </location>
</feature>
<gene>
    <name evidence="3" type="ORF">CJOHNSTONI_LOCUS1397</name>
</gene>
<dbReference type="OrthoDB" id="5854855at2759"/>
<organism evidence="3 4">
    <name type="scientific">Cercopithifilaria johnstoni</name>
    <dbReference type="NCBI Taxonomy" id="2874296"/>
    <lineage>
        <taxon>Eukaryota</taxon>
        <taxon>Metazoa</taxon>
        <taxon>Ecdysozoa</taxon>
        <taxon>Nematoda</taxon>
        <taxon>Chromadorea</taxon>
        <taxon>Rhabditida</taxon>
        <taxon>Spirurina</taxon>
        <taxon>Spiruromorpha</taxon>
        <taxon>Filarioidea</taxon>
        <taxon>Onchocercidae</taxon>
        <taxon>Cercopithifilaria</taxon>
    </lineage>
</organism>
<evidence type="ECO:0000313" key="3">
    <source>
        <dbReference type="EMBL" id="CAG9530958.1"/>
    </source>
</evidence>
<dbReference type="AlphaFoldDB" id="A0A8J2LXC7"/>
<keyword evidence="2" id="KW-0812">Transmembrane</keyword>
<accession>A0A8J2LXC7</accession>
<evidence type="ECO:0000256" key="2">
    <source>
        <dbReference type="SAM" id="Phobius"/>
    </source>
</evidence>
<evidence type="ECO:0000313" key="4">
    <source>
        <dbReference type="Proteomes" id="UP000746747"/>
    </source>
</evidence>
<name>A0A8J2LXC7_9BILA</name>
<protein>
    <submittedName>
        <fullName evidence="3">Uncharacterized protein</fullName>
    </submittedName>
</protein>
<keyword evidence="2" id="KW-0472">Membrane</keyword>
<sequence length="219" mass="25173">MAVALSEQTEGIPNEIATKLVLMIMGFIITMIFLCIFLVIAVCIYYKGKSEEFLFMDKKSSKIEKDHSPYIITPEQKITQQMLTAQMVTPIECSVNDIARLLRYIALYGEFTEDEIYRTPKDFIHLVTRGKTKFDIEDESKKEHKVMPKLGSQLHLPSDQENHFSILRMQQQQDISSFKPRKKARRKELYDEMDRESGVKGSSKKGRLAVSNSILGNAN</sequence>
<keyword evidence="4" id="KW-1185">Reference proteome</keyword>
<feature type="compositionally biased region" description="Basic and acidic residues" evidence="1">
    <location>
        <begin position="187"/>
        <end position="198"/>
    </location>
</feature>
<dbReference type="Proteomes" id="UP000746747">
    <property type="component" value="Unassembled WGS sequence"/>
</dbReference>
<feature type="compositionally biased region" description="Polar residues" evidence="1">
    <location>
        <begin position="210"/>
        <end position="219"/>
    </location>
</feature>